<accession>A0A843WIP3</accession>
<name>A0A843WIP3_COLES</name>
<evidence type="ECO:0000313" key="3">
    <source>
        <dbReference type="Proteomes" id="UP000652761"/>
    </source>
</evidence>
<evidence type="ECO:0000256" key="1">
    <source>
        <dbReference type="SAM" id="SignalP"/>
    </source>
</evidence>
<dbReference type="Proteomes" id="UP000652761">
    <property type="component" value="Unassembled WGS sequence"/>
</dbReference>
<dbReference type="EMBL" id="NMUH01003219">
    <property type="protein sequence ID" value="MQM04455.1"/>
    <property type="molecule type" value="Genomic_DNA"/>
</dbReference>
<sequence length="120" mass="12312">MAVRGCLGRRGRSCFGFVLLLLLNVAAVRVAIAGEAPHQLGANCGSIDACRAGVANDACCRAINSAIVQGTCSCACRQLSVYDHPNLAATCSQKSGCPMCRNCKCSGASSDGQQPSISNM</sequence>
<proteinExistence type="predicted"/>
<dbReference type="OrthoDB" id="802944at2759"/>
<organism evidence="2 3">
    <name type="scientific">Colocasia esculenta</name>
    <name type="common">Wild taro</name>
    <name type="synonym">Arum esculentum</name>
    <dbReference type="NCBI Taxonomy" id="4460"/>
    <lineage>
        <taxon>Eukaryota</taxon>
        <taxon>Viridiplantae</taxon>
        <taxon>Streptophyta</taxon>
        <taxon>Embryophyta</taxon>
        <taxon>Tracheophyta</taxon>
        <taxon>Spermatophyta</taxon>
        <taxon>Magnoliopsida</taxon>
        <taxon>Liliopsida</taxon>
        <taxon>Araceae</taxon>
        <taxon>Aroideae</taxon>
        <taxon>Colocasieae</taxon>
        <taxon>Colocasia</taxon>
    </lineage>
</organism>
<dbReference type="AlphaFoldDB" id="A0A843WIP3"/>
<keyword evidence="3" id="KW-1185">Reference proteome</keyword>
<protein>
    <submittedName>
        <fullName evidence="2">Uncharacterized protein</fullName>
    </submittedName>
</protein>
<evidence type="ECO:0000313" key="2">
    <source>
        <dbReference type="EMBL" id="MQM04455.1"/>
    </source>
</evidence>
<gene>
    <name evidence="2" type="ORF">Taro_037247</name>
</gene>
<keyword evidence="1" id="KW-0732">Signal</keyword>
<reference evidence="2" key="1">
    <citation type="submission" date="2017-07" db="EMBL/GenBank/DDBJ databases">
        <title>Taro Niue Genome Assembly and Annotation.</title>
        <authorList>
            <person name="Atibalentja N."/>
            <person name="Keating K."/>
            <person name="Fields C.J."/>
        </authorList>
    </citation>
    <scope>NUCLEOTIDE SEQUENCE</scope>
    <source>
        <strain evidence="2">Niue_2</strain>
        <tissue evidence="2">Leaf</tissue>
    </source>
</reference>
<feature type="signal peptide" evidence="1">
    <location>
        <begin position="1"/>
        <end position="33"/>
    </location>
</feature>
<feature type="chain" id="PRO_5032904638" evidence="1">
    <location>
        <begin position="34"/>
        <end position="120"/>
    </location>
</feature>
<comment type="caution">
    <text evidence="2">The sequence shown here is derived from an EMBL/GenBank/DDBJ whole genome shotgun (WGS) entry which is preliminary data.</text>
</comment>